<evidence type="ECO:0000313" key="3">
    <source>
        <dbReference type="Proteomes" id="UP000077069"/>
    </source>
</evidence>
<reference evidence="2 3" key="1">
    <citation type="submission" date="2016-05" db="EMBL/GenBank/DDBJ databases">
        <title>Comparative analysis of secretome profiles of manganese(II)-oxidizing ascomycete fungi.</title>
        <authorList>
            <consortium name="DOE Joint Genome Institute"/>
            <person name="Zeiner C.A."/>
            <person name="Purvine S.O."/>
            <person name="Zink E.M."/>
            <person name="Wu S."/>
            <person name="Pasa-Tolic L."/>
            <person name="Chaput D.L."/>
            <person name="Haridas S."/>
            <person name="Grigoriev I.V."/>
            <person name="Santelli C.M."/>
            <person name="Hansel C.M."/>
        </authorList>
    </citation>
    <scope>NUCLEOTIDE SEQUENCE [LARGE SCALE GENOMIC DNA]</scope>
    <source>
        <strain evidence="2 3">AP3s5-JAC2a</strain>
    </source>
</reference>
<evidence type="ECO:0000313" key="2">
    <source>
        <dbReference type="EMBL" id="OAG03293.1"/>
    </source>
</evidence>
<proteinExistence type="predicted"/>
<sequence length="139" mass="15198">MTSPPALLTLPTELLLHITSHITGPRRTSTLAALSLTCRRLHAIADGYLYTQIQIQIGKEDLLTRTLRQRKNVKDQVLDVGLGCAMTIWFGEEMGREVGGSAWAGVEVKRGRKRGERRIKDTCARGDGVVGDEEDAGGV</sequence>
<dbReference type="GeneID" id="28766626"/>
<dbReference type="EMBL" id="KV441555">
    <property type="protein sequence ID" value="OAG03293.1"/>
    <property type="molecule type" value="Genomic_DNA"/>
</dbReference>
<gene>
    <name evidence="2" type="ORF">CC84DRAFT_1220165</name>
</gene>
<name>A0A177C6M9_9PLEO</name>
<dbReference type="RefSeq" id="XP_018033658.1">
    <property type="nucleotide sequence ID" value="XM_018183140.1"/>
</dbReference>
<dbReference type="SUPFAM" id="SSF81383">
    <property type="entry name" value="F-box domain"/>
    <property type="match status" value="1"/>
</dbReference>
<dbReference type="Pfam" id="PF12937">
    <property type="entry name" value="F-box-like"/>
    <property type="match status" value="1"/>
</dbReference>
<dbReference type="AlphaFoldDB" id="A0A177C6M9"/>
<accession>A0A177C6M9</accession>
<protein>
    <recommendedName>
        <fullName evidence="1">F-box domain-containing protein</fullName>
    </recommendedName>
</protein>
<dbReference type="InParanoid" id="A0A177C6M9"/>
<evidence type="ECO:0000259" key="1">
    <source>
        <dbReference type="PROSITE" id="PS50181"/>
    </source>
</evidence>
<feature type="domain" description="F-box" evidence="1">
    <location>
        <begin position="4"/>
        <end position="53"/>
    </location>
</feature>
<dbReference type="Proteomes" id="UP000077069">
    <property type="component" value="Unassembled WGS sequence"/>
</dbReference>
<keyword evidence="3" id="KW-1185">Reference proteome</keyword>
<dbReference type="InterPro" id="IPR036047">
    <property type="entry name" value="F-box-like_dom_sf"/>
</dbReference>
<dbReference type="InterPro" id="IPR001810">
    <property type="entry name" value="F-box_dom"/>
</dbReference>
<dbReference type="PROSITE" id="PS50181">
    <property type="entry name" value="FBOX"/>
    <property type="match status" value="1"/>
</dbReference>
<organism evidence="2 3">
    <name type="scientific">Paraphaeosphaeria sporulosa</name>
    <dbReference type="NCBI Taxonomy" id="1460663"/>
    <lineage>
        <taxon>Eukaryota</taxon>
        <taxon>Fungi</taxon>
        <taxon>Dikarya</taxon>
        <taxon>Ascomycota</taxon>
        <taxon>Pezizomycotina</taxon>
        <taxon>Dothideomycetes</taxon>
        <taxon>Pleosporomycetidae</taxon>
        <taxon>Pleosporales</taxon>
        <taxon>Massarineae</taxon>
        <taxon>Didymosphaeriaceae</taxon>
        <taxon>Paraphaeosphaeria</taxon>
    </lineage>
</organism>